<keyword evidence="1" id="KW-1133">Transmembrane helix</keyword>
<feature type="transmembrane region" description="Helical" evidence="1">
    <location>
        <begin position="6"/>
        <end position="27"/>
    </location>
</feature>
<dbReference type="PATRIC" id="fig|92706.3.peg.319"/>
<dbReference type="NCBIfam" id="NF009256">
    <property type="entry name" value="PRK12612.1-4"/>
    <property type="match status" value="1"/>
</dbReference>
<dbReference type="RefSeq" id="WP_003863338.1">
    <property type="nucleotide sequence ID" value="NZ_CP011309.1"/>
</dbReference>
<feature type="transmembrane region" description="Helical" evidence="1">
    <location>
        <begin position="61"/>
        <end position="85"/>
    </location>
</feature>
<proteinExistence type="predicted"/>
<evidence type="ECO:0000313" key="2">
    <source>
        <dbReference type="EMBL" id="AKF26329.1"/>
    </source>
</evidence>
<protein>
    <submittedName>
        <fullName evidence="2">Cation:proton antiporter</fullName>
    </submittedName>
</protein>
<evidence type="ECO:0000313" key="3">
    <source>
        <dbReference type="Proteomes" id="UP000034037"/>
    </source>
</evidence>
<organism evidence="2 3">
    <name type="scientific">[Brevibacterium] flavum</name>
    <dbReference type="NCBI Taxonomy" id="92706"/>
    <lineage>
        <taxon>Bacteria</taxon>
        <taxon>Bacillati</taxon>
        <taxon>Actinomycetota</taxon>
        <taxon>Actinomycetes</taxon>
        <taxon>Mycobacteriales</taxon>
        <taxon>Corynebacteriaceae</taxon>
        <taxon>Corynebacterium</taxon>
    </lineage>
</organism>
<accession>A0A0F6SQJ7</accession>
<dbReference type="HOGENOM" id="CLU_125825_4_0_11"/>
<keyword evidence="1" id="KW-0812">Transmembrane</keyword>
<keyword evidence="3" id="KW-1185">Reference proteome</keyword>
<evidence type="ECO:0000256" key="1">
    <source>
        <dbReference type="SAM" id="Phobius"/>
    </source>
</evidence>
<sequence>MTAFGIVTTVGICMFALSLLSALVLILRTKDFLTRVVLSDMVFYSMIAIYLIWVLNNPTSIAFEIALLAAVLGGVLPTLSMARIISKGRR</sequence>
<gene>
    <name evidence="2" type="ORF">YH66_01555</name>
</gene>
<name>A0A0F6SQJ7_9CORY</name>
<dbReference type="AlphaFoldDB" id="A0A0F6SQJ7"/>
<feature type="transmembrane region" description="Helical" evidence="1">
    <location>
        <begin position="36"/>
        <end position="55"/>
    </location>
</feature>
<reference evidence="2 3" key="1">
    <citation type="submission" date="2015-04" db="EMBL/GenBank/DDBJ databases">
        <title>Complete Genome Sequence of Brevibacterium flavum ATCC 15168.</title>
        <authorList>
            <person name="Ahn J."/>
            <person name="Park G."/>
            <person name="Jeon W."/>
            <person name="Jang Y."/>
            <person name="Jang M."/>
            <person name="Lee H."/>
            <person name="Lee H."/>
        </authorList>
    </citation>
    <scope>NUCLEOTIDE SEQUENCE [LARGE SCALE GENOMIC DNA]</scope>
    <source>
        <strain evidence="2 3">ATCC 15168</strain>
    </source>
</reference>
<keyword evidence="1" id="KW-0472">Membrane</keyword>
<dbReference type="EMBL" id="CP011309">
    <property type="protein sequence ID" value="AKF26329.1"/>
    <property type="molecule type" value="Genomic_DNA"/>
</dbReference>
<dbReference type="Proteomes" id="UP000034037">
    <property type="component" value="Chromosome"/>
</dbReference>